<keyword evidence="1" id="KW-0472">Membrane</keyword>
<reference evidence="2 3" key="1">
    <citation type="submission" date="2016-11" db="EMBL/GenBank/DDBJ databases">
        <authorList>
            <person name="Jaros S."/>
            <person name="Januszkiewicz K."/>
            <person name="Wedrychowicz H."/>
        </authorList>
    </citation>
    <scope>NUCLEOTIDE SEQUENCE [LARGE SCALE GENOMIC DNA]</scope>
    <source>
        <strain evidence="2 3">DSM 21986</strain>
    </source>
</reference>
<dbReference type="AlphaFoldDB" id="A0A1M4XQI6"/>
<dbReference type="InterPro" id="IPR010380">
    <property type="entry name" value="DUF975"/>
</dbReference>
<evidence type="ECO:0000313" key="2">
    <source>
        <dbReference type="EMBL" id="SHE95715.1"/>
    </source>
</evidence>
<dbReference type="STRING" id="1194090.SAMN05443144_104187"/>
<evidence type="ECO:0000313" key="3">
    <source>
        <dbReference type="Proteomes" id="UP000184041"/>
    </source>
</evidence>
<sequence>MQQYSIDLIRLFKFSFHQYKKYSSFIIGIAVTYYVLAIIPQVYVMLYSPEEPSGQLQILSLALTVFQLFLSLGFFHIMLLLIDDNYVEVADLFNSFSPFPPYLMAYLLYMIAVVVGLFLFILPGIFIAIRFQFYPYYLLEDTHSAITALQKSYYQTENLTLELFLFGAVVIVLNMLGALLFGIGIILTYPLTTMATAVIYKHLSSGVTAIPSDPYQL</sequence>
<organism evidence="2 3">
    <name type="scientific">Fodinibius roseus</name>
    <dbReference type="NCBI Taxonomy" id="1194090"/>
    <lineage>
        <taxon>Bacteria</taxon>
        <taxon>Pseudomonadati</taxon>
        <taxon>Balneolota</taxon>
        <taxon>Balneolia</taxon>
        <taxon>Balneolales</taxon>
        <taxon>Balneolaceae</taxon>
        <taxon>Fodinibius</taxon>
    </lineage>
</organism>
<dbReference type="Proteomes" id="UP000184041">
    <property type="component" value="Unassembled WGS sequence"/>
</dbReference>
<proteinExistence type="predicted"/>
<dbReference type="RefSeq" id="WP_073060337.1">
    <property type="nucleotide sequence ID" value="NZ_FQUS01000004.1"/>
</dbReference>
<dbReference type="EMBL" id="FQUS01000004">
    <property type="protein sequence ID" value="SHE95715.1"/>
    <property type="molecule type" value="Genomic_DNA"/>
</dbReference>
<keyword evidence="3" id="KW-1185">Reference proteome</keyword>
<gene>
    <name evidence="2" type="ORF">SAMN05443144_104187</name>
</gene>
<feature type="transmembrane region" description="Helical" evidence="1">
    <location>
        <begin position="163"/>
        <end position="187"/>
    </location>
</feature>
<accession>A0A1M4XQI6</accession>
<keyword evidence="1" id="KW-1133">Transmembrane helix</keyword>
<protein>
    <recommendedName>
        <fullName evidence="4">DUF975 family protein</fullName>
    </recommendedName>
</protein>
<feature type="transmembrane region" description="Helical" evidence="1">
    <location>
        <begin position="22"/>
        <end position="46"/>
    </location>
</feature>
<evidence type="ECO:0000256" key="1">
    <source>
        <dbReference type="SAM" id="Phobius"/>
    </source>
</evidence>
<dbReference type="PANTHER" id="PTHR40076">
    <property type="entry name" value="MEMBRANE PROTEIN-RELATED"/>
    <property type="match status" value="1"/>
</dbReference>
<feature type="transmembrane region" description="Helical" evidence="1">
    <location>
        <begin position="102"/>
        <end position="129"/>
    </location>
</feature>
<name>A0A1M4XQI6_9BACT</name>
<feature type="transmembrane region" description="Helical" evidence="1">
    <location>
        <begin position="58"/>
        <end position="82"/>
    </location>
</feature>
<dbReference type="OrthoDB" id="1524313at2"/>
<keyword evidence="1" id="KW-0812">Transmembrane</keyword>
<evidence type="ECO:0008006" key="4">
    <source>
        <dbReference type="Google" id="ProtNLM"/>
    </source>
</evidence>
<dbReference type="PANTHER" id="PTHR40076:SF1">
    <property type="entry name" value="MEMBRANE PROTEIN"/>
    <property type="match status" value="1"/>
</dbReference>